<accession>A0A6L9Y5I7</accession>
<keyword evidence="2" id="KW-1185">Reference proteome</keyword>
<dbReference type="RefSeq" id="WP_163764139.1">
    <property type="nucleotide sequence ID" value="NZ_JAAGYR010000005.1"/>
</dbReference>
<sequence length="110" mass="12881">MSVDLPLYDYQVFLNANKSKEYQERVHLRTKILVDFLSKNNLLVNLSPYNENGNVKLDLIIYESNVTPEGDKLFMKTIPNWYKAHDRGTPIEKISILERGLKKIRESKLL</sequence>
<comment type="caution">
    <text evidence="1">The sequence shown here is derived from an EMBL/GenBank/DDBJ whole genome shotgun (WGS) entry which is preliminary data.</text>
</comment>
<dbReference type="EMBL" id="JAAGYR010000005">
    <property type="protein sequence ID" value="NEN75485.1"/>
    <property type="molecule type" value="Genomic_DNA"/>
</dbReference>
<reference evidence="1 2" key="1">
    <citation type="submission" date="2020-02" db="EMBL/GenBank/DDBJ databases">
        <title>Pelistega sp. NLN82 were isolated from wild rodents of the Hainan Island.</title>
        <authorList>
            <person name="Niu N."/>
            <person name="Zhou J."/>
        </authorList>
    </citation>
    <scope>NUCLEOTIDE SEQUENCE [LARGE SCALE GENOMIC DNA]</scope>
    <source>
        <strain evidence="1 2">NLN82</strain>
    </source>
</reference>
<name>A0A6L9Y5I7_9BURK</name>
<protein>
    <submittedName>
        <fullName evidence="1">DNA polymerase III</fullName>
    </submittedName>
</protein>
<dbReference type="AlphaFoldDB" id="A0A6L9Y5I7"/>
<evidence type="ECO:0000313" key="2">
    <source>
        <dbReference type="Proteomes" id="UP000477651"/>
    </source>
</evidence>
<organism evidence="1 2">
    <name type="scientific">Pelistega ratti</name>
    <dbReference type="NCBI Taxonomy" id="2652177"/>
    <lineage>
        <taxon>Bacteria</taxon>
        <taxon>Pseudomonadati</taxon>
        <taxon>Pseudomonadota</taxon>
        <taxon>Betaproteobacteria</taxon>
        <taxon>Burkholderiales</taxon>
        <taxon>Alcaligenaceae</taxon>
        <taxon>Pelistega</taxon>
    </lineage>
</organism>
<evidence type="ECO:0000313" key="1">
    <source>
        <dbReference type="EMBL" id="NEN75485.1"/>
    </source>
</evidence>
<dbReference type="Proteomes" id="UP000477651">
    <property type="component" value="Unassembled WGS sequence"/>
</dbReference>
<gene>
    <name evidence="1" type="ORF">F9B74_03980</name>
</gene>
<proteinExistence type="predicted"/>